<proteinExistence type="evidence at transcript level"/>
<name>A0A0K8R3F9_IXORI</name>
<evidence type="ECO:0000313" key="3">
    <source>
        <dbReference type="EMBL" id="JAA65571.1"/>
    </source>
</evidence>
<protein>
    <submittedName>
        <fullName evidence="3">Putative dnaj molecular chaperone logy domain protein</fullName>
    </submittedName>
</protein>
<dbReference type="InterPro" id="IPR036869">
    <property type="entry name" value="J_dom_sf"/>
</dbReference>
<organism evidence="3">
    <name type="scientific">Ixodes ricinus</name>
    <name type="common">Common tick</name>
    <name type="synonym">Acarus ricinus</name>
    <dbReference type="NCBI Taxonomy" id="34613"/>
    <lineage>
        <taxon>Eukaryota</taxon>
        <taxon>Metazoa</taxon>
        <taxon>Ecdysozoa</taxon>
        <taxon>Arthropoda</taxon>
        <taxon>Chelicerata</taxon>
        <taxon>Arachnida</taxon>
        <taxon>Acari</taxon>
        <taxon>Parasitiformes</taxon>
        <taxon>Ixodida</taxon>
        <taxon>Ixodoidea</taxon>
        <taxon>Ixodidae</taxon>
        <taxon>Ixodinae</taxon>
        <taxon>Ixodes</taxon>
    </lineage>
</organism>
<dbReference type="PROSITE" id="PS50076">
    <property type="entry name" value="DNAJ_2"/>
    <property type="match status" value="1"/>
</dbReference>
<evidence type="ECO:0000259" key="2">
    <source>
        <dbReference type="PROSITE" id="PS50076"/>
    </source>
</evidence>
<feature type="domain" description="J" evidence="2">
    <location>
        <begin position="27"/>
        <end position="93"/>
    </location>
</feature>
<dbReference type="EMBL" id="GADI01008237">
    <property type="protein sequence ID" value="JAA65571.1"/>
    <property type="molecule type" value="mRNA"/>
</dbReference>
<keyword evidence="1" id="KW-0732">Signal</keyword>
<dbReference type="Gene3D" id="1.10.287.110">
    <property type="entry name" value="DnaJ domain"/>
    <property type="match status" value="1"/>
</dbReference>
<dbReference type="SUPFAM" id="SSF46565">
    <property type="entry name" value="Chaperone J-domain"/>
    <property type="match status" value="1"/>
</dbReference>
<feature type="chain" id="PRO_5005515630" evidence="1">
    <location>
        <begin position="21"/>
        <end position="157"/>
    </location>
</feature>
<dbReference type="InterPro" id="IPR001623">
    <property type="entry name" value="DnaJ_domain"/>
</dbReference>
<accession>A0A0K8R3F9</accession>
<dbReference type="CDD" id="cd06257">
    <property type="entry name" value="DnaJ"/>
    <property type="match status" value="1"/>
</dbReference>
<dbReference type="SMART" id="SM00271">
    <property type="entry name" value="DnaJ"/>
    <property type="match status" value="1"/>
</dbReference>
<reference evidence="3" key="1">
    <citation type="submission" date="2012-12" db="EMBL/GenBank/DDBJ databases">
        <title>Identification and characterization of a phenylalanine ammonia-lyase gene family in Isatis indigotica Fort.</title>
        <authorList>
            <person name="Liu Q."/>
            <person name="Chen J."/>
            <person name="Zhou X."/>
            <person name="Di P."/>
            <person name="Xiao Y."/>
            <person name="Xuan H."/>
            <person name="Zhang L."/>
            <person name="Chen W."/>
        </authorList>
    </citation>
    <scope>NUCLEOTIDE SEQUENCE</scope>
    <source>
        <tissue evidence="3">Salivary gland</tissue>
    </source>
</reference>
<dbReference type="Pfam" id="PF00226">
    <property type="entry name" value="DnaJ"/>
    <property type="match status" value="1"/>
</dbReference>
<dbReference type="PRINTS" id="PR00625">
    <property type="entry name" value="JDOMAIN"/>
</dbReference>
<feature type="signal peptide" evidence="1">
    <location>
        <begin position="1"/>
        <end position="20"/>
    </location>
</feature>
<evidence type="ECO:0000256" key="1">
    <source>
        <dbReference type="SAM" id="SignalP"/>
    </source>
</evidence>
<sequence>MNVMSLVYLCLMHLIGRITCNDWYSLDYYGILGVKPDATTKTIKRKFRLLSIKWDPAINERNMDEAILASQRIKEVYQVLTHTDYRKLYDALFLGDDSIAEELINELDPVPILLRQKELNKTAPYVDLFRDLIGVTLCMNYKLRTNLRRMEFMPYIR</sequence>
<dbReference type="AlphaFoldDB" id="A0A0K8R3F9"/>